<evidence type="ECO:0000256" key="1">
    <source>
        <dbReference type="ARBA" id="ARBA00022801"/>
    </source>
</evidence>
<organism evidence="6 7">
    <name type="scientific">Segatella buccae</name>
    <dbReference type="NCBI Taxonomy" id="28126"/>
    <lineage>
        <taxon>Bacteria</taxon>
        <taxon>Pseudomonadati</taxon>
        <taxon>Bacteroidota</taxon>
        <taxon>Bacteroidia</taxon>
        <taxon>Bacteroidales</taxon>
        <taxon>Prevotellaceae</taxon>
        <taxon>Segatella</taxon>
    </lineage>
</organism>
<sequence>MKIDRNTGLVLEGGGMRGVFTSGVLDAFMKHGRYFPYIVAVSAGACNGMSYVSRQPRRARVSNIDFLARYQYIGLRHLVTQGCIFDRELLYDKFPNQLLPFDFDTYFKYAAGFEMVTTNCLTGRPMYLSETTDQRRALDIVRASSSLPYVSKIVEVDGIPMLDGGITDSIPVARAMAVGHSRNVVVLTRNKGWRDESRDRKVPKFIYKNYPRLRVALSRRHVIYNEQLQLIDDLEAAGQIECIRPQRPLEVGRIEKDIDKLERLYEEGFSLGEAFCVTHE</sequence>
<feature type="active site" description="Proton acceptor" evidence="4">
    <location>
        <position position="163"/>
    </location>
</feature>
<reference evidence="6 7" key="1">
    <citation type="submission" date="2018-06" db="EMBL/GenBank/DDBJ databases">
        <authorList>
            <consortium name="Pathogen Informatics"/>
            <person name="Doyle S."/>
        </authorList>
    </citation>
    <scope>NUCLEOTIDE SEQUENCE [LARGE SCALE GENOMIC DNA]</scope>
    <source>
        <strain evidence="6 7">NCTC13063</strain>
    </source>
</reference>
<comment type="caution">
    <text evidence="4">Lacks conserved residue(s) required for the propagation of feature annotation.</text>
</comment>
<dbReference type="InterPro" id="IPR002641">
    <property type="entry name" value="PNPLA_dom"/>
</dbReference>
<name>A0AAQ1UHM0_9BACT</name>
<evidence type="ECO:0000256" key="2">
    <source>
        <dbReference type="ARBA" id="ARBA00022963"/>
    </source>
</evidence>
<dbReference type="InterPro" id="IPR016035">
    <property type="entry name" value="Acyl_Trfase/lysoPLipase"/>
</dbReference>
<keyword evidence="2 4" id="KW-0442">Lipid degradation</keyword>
<dbReference type="Pfam" id="PF01734">
    <property type="entry name" value="Patatin"/>
    <property type="match status" value="1"/>
</dbReference>
<evidence type="ECO:0000256" key="3">
    <source>
        <dbReference type="ARBA" id="ARBA00023098"/>
    </source>
</evidence>
<feature type="short sequence motif" description="GXGXXG" evidence="4">
    <location>
        <begin position="13"/>
        <end position="18"/>
    </location>
</feature>
<dbReference type="EMBL" id="UGTJ01000001">
    <property type="protein sequence ID" value="SUB79164.1"/>
    <property type="molecule type" value="Genomic_DNA"/>
</dbReference>
<dbReference type="SUPFAM" id="SSF52151">
    <property type="entry name" value="FabD/lysophospholipase-like"/>
    <property type="match status" value="1"/>
</dbReference>
<dbReference type="InterPro" id="IPR050301">
    <property type="entry name" value="NTE"/>
</dbReference>
<dbReference type="PANTHER" id="PTHR14226:SF25">
    <property type="entry name" value="PHOSPHOESTERASE"/>
    <property type="match status" value="1"/>
</dbReference>
<feature type="active site" description="Nucleophile" evidence="4">
    <location>
        <position position="42"/>
    </location>
</feature>
<evidence type="ECO:0000259" key="5">
    <source>
        <dbReference type="PROSITE" id="PS51635"/>
    </source>
</evidence>
<keyword evidence="3 4" id="KW-0443">Lipid metabolism</keyword>
<accession>A0AAQ1UHM0</accession>
<evidence type="ECO:0000313" key="6">
    <source>
        <dbReference type="EMBL" id="SUB79164.1"/>
    </source>
</evidence>
<protein>
    <submittedName>
        <fullName evidence="6">NTE family protein rssA</fullName>
    </submittedName>
</protein>
<dbReference type="AlphaFoldDB" id="A0AAQ1UHM0"/>
<evidence type="ECO:0000313" key="7">
    <source>
        <dbReference type="Proteomes" id="UP000255283"/>
    </source>
</evidence>
<dbReference type="PANTHER" id="PTHR14226">
    <property type="entry name" value="NEUROPATHY TARGET ESTERASE/SWISS CHEESE D.MELANOGASTER"/>
    <property type="match status" value="1"/>
</dbReference>
<dbReference type="PROSITE" id="PS51635">
    <property type="entry name" value="PNPLA"/>
    <property type="match status" value="1"/>
</dbReference>
<dbReference type="GO" id="GO:0016042">
    <property type="term" value="P:lipid catabolic process"/>
    <property type="evidence" value="ECO:0007669"/>
    <property type="project" value="UniProtKB-UniRule"/>
</dbReference>
<proteinExistence type="predicted"/>
<dbReference type="InterPro" id="IPR045943">
    <property type="entry name" value="DUF6363"/>
</dbReference>
<comment type="caution">
    <text evidence="6">The sequence shown here is derived from an EMBL/GenBank/DDBJ whole genome shotgun (WGS) entry which is preliminary data.</text>
</comment>
<dbReference type="Proteomes" id="UP000255283">
    <property type="component" value="Unassembled WGS sequence"/>
</dbReference>
<dbReference type="RefSeq" id="WP_007412360.1">
    <property type="nucleotide sequence ID" value="NZ_CAURJP010000029.1"/>
</dbReference>
<dbReference type="GO" id="GO:0016787">
    <property type="term" value="F:hydrolase activity"/>
    <property type="evidence" value="ECO:0007669"/>
    <property type="project" value="UniProtKB-UniRule"/>
</dbReference>
<dbReference type="CDD" id="cd07208">
    <property type="entry name" value="Pat_hypo_Ecoli_yjju_like"/>
    <property type="match status" value="1"/>
</dbReference>
<gene>
    <name evidence="6" type="primary">rssA_2</name>
    <name evidence="6" type="ORF">NCTC13063_00421</name>
</gene>
<dbReference type="InterPro" id="IPR037483">
    <property type="entry name" value="YjjU-like"/>
</dbReference>
<keyword evidence="1 4" id="KW-0378">Hydrolase</keyword>
<feature type="short sequence motif" description="DGA/G" evidence="4">
    <location>
        <begin position="163"/>
        <end position="165"/>
    </location>
</feature>
<evidence type="ECO:0000256" key="4">
    <source>
        <dbReference type="PROSITE-ProRule" id="PRU01161"/>
    </source>
</evidence>
<dbReference type="Gene3D" id="3.40.1090.10">
    <property type="entry name" value="Cytosolic phospholipase A2 catalytic domain"/>
    <property type="match status" value="2"/>
</dbReference>
<feature type="domain" description="PNPLA" evidence="5">
    <location>
        <begin position="9"/>
        <end position="176"/>
    </location>
</feature>
<dbReference type="Pfam" id="PF19890">
    <property type="entry name" value="DUF6363"/>
    <property type="match status" value="1"/>
</dbReference>